<reference evidence="5" key="1">
    <citation type="submission" date="2016-10" db="EMBL/GenBank/DDBJ databases">
        <authorList>
            <person name="Varghese N."/>
            <person name="Submissions S."/>
        </authorList>
    </citation>
    <scope>NUCLEOTIDE SEQUENCE [LARGE SCALE GENOMIC DNA]</scope>
    <source>
        <strain evidence="5">CGMCC 4.6825</strain>
    </source>
</reference>
<proteinExistence type="inferred from homology"/>
<feature type="region of interest" description="Disordered" evidence="2">
    <location>
        <begin position="40"/>
        <end position="77"/>
    </location>
</feature>
<feature type="domain" description="UspA" evidence="3">
    <location>
        <begin position="6"/>
        <end position="154"/>
    </location>
</feature>
<organism evidence="4 5">
    <name type="scientific">Streptomyces qinglanensis</name>
    <dbReference type="NCBI Taxonomy" id="943816"/>
    <lineage>
        <taxon>Bacteria</taxon>
        <taxon>Bacillati</taxon>
        <taxon>Actinomycetota</taxon>
        <taxon>Actinomycetes</taxon>
        <taxon>Kitasatosporales</taxon>
        <taxon>Streptomycetaceae</taxon>
        <taxon>Streptomyces</taxon>
    </lineage>
</organism>
<comment type="similarity">
    <text evidence="1">Belongs to the universal stress protein A family.</text>
</comment>
<dbReference type="InterPro" id="IPR006016">
    <property type="entry name" value="UspA"/>
</dbReference>
<keyword evidence="5" id="KW-1185">Reference proteome</keyword>
<evidence type="ECO:0000259" key="3">
    <source>
        <dbReference type="Pfam" id="PF00582"/>
    </source>
</evidence>
<name>A0A1H9SZM1_9ACTN</name>
<dbReference type="RefSeq" id="WP_075000495.1">
    <property type="nucleotide sequence ID" value="NZ_FOGO01000005.1"/>
</dbReference>
<dbReference type="PANTHER" id="PTHR46268:SF6">
    <property type="entry name" value="UNIVERSAL STRESS PROTEIN UP12"/>
    <property type="match status" value="1"/>
</dbReference>
<dbReference type="STRING" id="943816.AN217_12765"/>
<dbReference type="SUPFAM" id="SSF52402">
    <property type="entry name" value="Adenine nucleotide alpha hydrolases-like"/>
    <property type="match status" value="2"/>
</dbReference>
<dbReference type="Pfam" id="PF00582">
    <property type="entry name" value="Usp"/>
    <property type="match status" value="2"/>
</dbReference>
<evidence type="ECO:0000256" key="2">
    <source>
        <dbReference type="SAM" id="MobiDB-lite"/>
    </source>
</evidence>
<dbReference type="PRINTS" id="PR01438">
    <property type="entry name" value="UNVRSLSTRESS"/>
</dbReference>
<evidence type="ECO:0000313" key="4">
    <source>
        <dbReference type="EMBL" id="SER90328.1"/>
    </source>
</evidence>
<evidence type="ECO:0000256" key="1">
    <source>
        <dbReference type="ARBA" id="ARBA00008791"/>
    </source>
</evidence>
<accession>A0A1H9SZM1</accession>
<dbReference type="AlphaFoldDB" id="A0A1H9SZM1"/>
<dbReference type="Gene3D" id="3.40.50.620">
    <property type="entry name" value="HUPs"/>
    <property type="match status" value="2"/>
</dbReference>
<feature type="domain" description="UspA" evidence="3">
    <location>
        <begin position="182"/>
        <end position="318"/>
    </location>
</feature>
<dbReference type="InterPro" id="IPR014729">
    <property type="entry name" value="Rossmann-like_a/b/a_fold"/>
</dbReference>
<dbReference type="Proteomes" id="UP000182841">
    <property type="component" value="Unassembled WGS sequence"/>
</dbReference>
<dbReference type="PANTHER" id="PTHR46268">
    <property type="entry name" value="STRESS RESPONSE PROTEIN NHAX"/>
    <property type="match status" value="1"/>
</dbReference>
<gene>
    <name evidence="4" type="ORF">SAMN05421870_105219</name>
</gene>
<evidence type="ECO:0000313" key="5">
    <source>
        <dbReference type="Proteomes" id="UP000182841"/>
    </source>
</evidence>
<sequence length="320" mass="33120">MGPSFTVGLDGSPESTAAARWAAGTAQRWESALRLVAVRTGPEGASADREPDAQAGTAREPGGRAEAAPEQDGQAEASDVLPTVAAQLRAEHPAVPISTSALEGAAARVLTELSGDAELLVLGSRGLGAVHGFLVGSVALPVVAHTRCPLVLVRDSSRADESAARRTAEPAERVAAHPAPGVVAGFDVREPAAELLEFAFAAARRWGAPLTVLHGWEPPPVYGARPLPLAATALEDVLGERAALLKQAVEPWAERYPEVAVDARAVLEQPAVLLTRAAAEARLLVVGRRTRTARLGTHIGPVTHGVMHHASAPVAVVPHP</sequence>
<dbReference type="InterPro" id="IPR006015">
    <property type="entry name" value="Universal_stress_UspA"/>
</dbReference>
<protein>
    <submittedName>
        <fullName evidence="4">Nucleotide-binding universal stress protein, UspA family</fullName>
    </submittedName>
</protein>
<dbReference type="EMBL" id="FOGO01000005">
    <property type="protein sequence ID" value="SER90328.1"/>
    <property type="molecule type" value="Genomic_DNA"/>
</dbReference>